<feature type="region of interest" description="Disordered" evidence="1">
    <location>
        <begin position="277"/>
        <end position="300"/>
    </location>
</feature>
<dbReference type="InterPro" id="IPR016897">
    <property type="entry name" value="SKP1"/>
</dbReference>
<feature type="domain" description="SKP1 component dimerisation" evidence="2">
    <location>
        <begin position="235"/>
        <end position="281"/>
    </location>
</feature>
<dbReference type="GO" id="GO:0006511">
    <property type="term" value="P:ubiquitin-dependent protein catabolic process"/>
    <property type="evidence" value="ECO:0007669"/>
    <property type="project" value="InterPro"/>
</dbReference>
<dbReference type="Pfam" id="PF01466">
    <property type="entry name" value="Skp1"/>
    <property type="match status" value="1"/>
</dbReference>
<evidence type="ECO:0000259" key="2">
    <source>
        <dbReference type="Pfam" id="PF01466"/>
    </source>
</evidence>
<evidence type="ECO:0000313" key="4">
    <source>
        <dbReference type="Proteomes" id="UP001142055"/>
    </source>
</evidence>
<keyword evidence="4" id="KW-1185">Reference proteome</keyword>
<name>A0A9Q0M8M5_BLOTA</name>
<feature type="compositionally biased region" description="Low complexity" evidence="1">
    <location>
        <begin position="285"/>
        <end position="300"/>
    </location>
</feature>
<accession>A0A9Q0M8M5</accession>
<organism evidence="3 4">
    <name type="scientific">Blomia tropicalis</name>
    <name type="common">Mite</name>
    <dbReference type="NCBI Taxonomy" id="40697"/>
    <lineage>
        <taxon>Eukaryota</taxon>
        <taxon>Metazoa</taxon>
        <taxon>Ecdysozoa</taxon>
        <taxon>Arthropoda</taxon>
        <taxon>Chelicerata</taxon>
        <taxon>Arachnida</taxon>
        <taxon>Acari</taxon>
        <taxon>Acariformes</taxon>
        <taxon>Sarcoptiformes</taxon>
        <taxon>Astigmata</taxon>
        <taxon>Glycyphagoidea</taxon>
        <taxon>Echimyopodidae</taxon>
        <taxon>Blomia</taxon>
    </lineage>
</organism>
<dbReference type="Proteomes" id="UP001142055">
    <property type="component" value="Chromosome 2"/>
</dbReference>
<dbReference type="InterPro" id="IPR016072">
    <property type="entry name" value="Skp1_comp_dimer"/>
</dbReference>
<evidence type="ECO:0000256" key="1">
    <source>
        <dbReference type="SAM" id="MobiDB-lite"/>
    </source>
</evidence>
<gene>
    <name evidence="3" type="ORF">RDWZM_005057</name>
</gene>
<dbReference type="InterPro" id="IPR011333">
    <property type="entry name" value="SKP1/BTB/POZ_sf"/>
</dbReference>
<dbReference type="OMA" id="HEQNAWI"/>
<dbReference type="SUPFAM" id="SSF81382">
    <property type="entry name" value="Skp1 dimerisation domain-like"/>
    <property type="match status" value="1"/>
</dbReference>
<feature type="compositionally biased region" description="Low complexity" evidence="1">
    <location>
        <begin position="8"/>
        <end position="24"/>
    </location>
</feature>
<reference evidence="3" key="1">
    <citation type="submission" date="2022-12" db="EMBL/GenBank/DDBJ databases">
        <title>Genome assemblies of Blomia tropicalis.</title>
        <authorList>
            <person name="Cui Y."/>
        </authorList>
    </citation>
    <scope>NUCLEOTIDE SEQUENCE</scope>
    <source>
        <tissue evidence="3">Adult mites</tissue>
    </source>
</reference>
<feature type="region of interest" description="Disordered" evidence="1">
    <location>
        <begin position="1"/>
        <end position="49"/>
    </location>
</feature>
<feature type="compositionally biased region" description="Polar residues" evidence="1">
    <location>
        <begin position="35"/>
        <end position="49"/>
    </location>
</feature>
<dbReference type="SUPFAM" id="SSF54695">
    <property type="entry name" value="POZ domain"/>
    <property type="match status" value="1"/>
</dbReference>
<proteinExistence type="predicted"/>
<dbReference type="InterPro" id="IPR036296">
    <property type="entry name" value="SKP1-like_dim_sf"/>
</dbReference>
<dbReference type="Gene3D" id="3.30.710.10">
    <property type="entry name" value="Potassium Channel Kv1.1, Chain A"/>
    <property type="match status" value="1"/>
</dbReference>
<protein>
    <recommendedName>
        <fullName evidence="2">SKP1 component dimerisation domain-containing protein</fullName>
    </recommendedName>
</protein>
<comment type="caution">
    <text evidence="3">The sequence shown here is derived from an EMBL/GenBank/DDBJ whole genome shotgun (WGS) entry which is preliminary data.</text>
</comment>
<evidence type="ECO:0000313" key="3">
    <source>
        <dbReference type="EMBL" id="KAJ6219245.1"/>
    </source>
</evidence>
<dbReference type="AlphaFoldDB" id="A0A9Q0M8M5"/>
<dbReference type="PANTHER" id="PTHR11165">
    <property type="entry name" value="SKP1"/>
    <property type="match status" value="1"/>
</dbReference>
<sequence length="300" mass="33767">MSNQSVPNSNTSSINRSNRIIRSRQGATTAAGWLSSKQNEPTQEQASCSESNIPEFVYLEVSHQSESPTIPNQRKLLKCLRKAATMSTILDDMLNQNELLSGKTENGCPIIPLENPYCAPNAIEQIIQWCEYHCDDPMANVENGQTVSNNGDNNLSTTNYLQHQSVSYQQAQTPHISYRSFDENDEEHDHEAKYEISSYWDRSFIQSIAGQSITAETRGDLYDLMIAAHYLGIDRLVELGAKYICKQITGKNCEEVRALLNIFNDIEPNEERRIHEQNAWISKPSTGSGTNTNTNIDSKK</sequence>
<dbReference type="EMBL" id="JAPWDV010000002">
    <property type="protein sequence ID" value="KAJ6219245.1"/>
    <property type="molecule type" value="Genomic_DNA"/>
</dbReference>